<name>A0A9W6T7H5_CANBO</name>
<feature type="compositionally biased region" description="Basic and acidic residues" evidence="1">
    <location>
        <begin position="201"/>
        <end position="214"/>
    </location>
</feature>
<feature type="compositionally biased region" description="Acidic residues" evidence="1">
    <location>
        <begin position="168"/>
        <end position="180"/>
    </location>
</feature>
<evidence type="ECO:0000313" key="2">
    <source>
        <dbReference type="EMBL" id="GME78295.1"/>
    </source>
</evidence>
<dbReference type="AlphaFoldDB" id="A0A9W6T7H5"/>
<evidence type="ECO:0000313" key="3">
    <source>
        <dbReference type="Proteomes" id="UP001165120"/>
    </source>
</evidence>
<feature type="compositionally biased region" description="Low complexity" evidence="1">
    <location>
        <begin position="181"/>
        <end position="198"/>
    </location>
</feature>
<protein>
    <submittedName>
        <fullName evidence="2">Unnamed protein product</fullName>
    </submittedName>
</protein>
<sequence length="502" mass="54937">MVSNLTRSLQTSASSYENMRVSRKLDDLKTKIGHNGNASINNFPKIHRKENDDNQAETEMESPIKKRKSIIFPRSQSTKSIPTALARPSELKRFASSDNLSQDLSFSSCYDTTSSLNGSPMRKPNMLTNNLASSPIYNNTATPKQRIIKATKIAQLPTSSNYRSTNHEEDETNKEEEDGDSTINEENTTTDTTKSNSKYSKLMENKRESTDRKIANSTGITYFGAEEEEEEDEEDEESDPIEPPKTPTLSSKKLAKASSSSQKQLANGNSPPVPSTPKSKIVSTRDFKTPTTNSRYINDNEEGADLLLYLSNSPAVPTKDRDSYGFQMLAMPTTPKAGSTGLHISGTPQIPFDSTPPRSVLPPLPFSTPSVTLEKLTASTPDVTSTFIGSSNLDKSKNNSSFSKSNNITGTPQQVSNTNNGVKLNVLATPNNSLSRNRALGYNAQTPGFSMSDYVNFFTPSPRLLGTPDVSLHFSKSSNFLGFSKDLNSVAGNPKNPEDHIL</sequence>
<gene>
    <name evidence="2" type="ORF">Cboi02_000577400</name>
</gene>
<feature type="compositionally biased region" description="Low complexity" evidence="1">
    <location>
        <begin position="390"/>
        <end position="407"/>
    </location>
</feature>
<comment type="caution">
    <text evidence="2">The sequence shown here is derived from an EMBL/GenBank/DDBJ whole genome shotgun (WGS) entry which is preliminary data.</text>
</comment>
<feature type="compositionally biased region" description="Low complexity" evidence="1">
    <location>
        <begin position="249"/>
        <end position="266"/>
    </location>
</feature>
<proteinExistence type="predicted"/>
<evidence type="ECO:0000256" key="1">
    <source>
        <dbReference type="SAM" id="MobiDB-lite"/>
    </source>
</evidence>
<dbReference type="EMBL" id="BSXN01003024">
    <property type="protein sequence ID" value="GME78295.1"/>
    <property type="molecule type" value="Genomic_DNA"/>
</dbReference>
<feature type="compositionally biased region" description="Polar residues" evidence="1">
    <location>
        <begin position="408"/>
        <end position="421"/>
    </location>
</feature>
<organism evidence="2 3">
    <name type="scientific">Candida boidinii</name>
    <name type="common">Yeast</name>
    <dbReference type="NCBI Taxonomy" id="5477"/>
    <lineage>
        <taxon>Eukaryota</taxon>
        <taxon>Fungi</taxon>
        <taxon>Dikarya</taxon>
        <taxon>Ascomycota</taxon>
        <taxon>Saccharomycotina</taxon>
        <taxon>Pichiomycetes</taxon>
        <taxon>Pichiales</taxon>
        <taxon>Pichiaceae</taxon>
        <taxon>Ogataea</taxon>
        <taxon>Ogataea/Candida clade</taxon>
    </lineage>
</organism>
<keyword evidence="3" id="KW-1185">Reference proteome</keyword>
<feature type="compositionally biased region" description="Acidic residues" evidence="1">
    <location>
        <begin position="225"/>
        <end position="240"/>
    </location>
</feature>
<feature type="region of interest" description="Disordered" evidence="1">
    <location>
        <begin position="389"/>
        <end position="421"/>
    </location>
</feature>
<feature type="region of interest" description="Disordered" evidence="1">
    <location>
        <begin position="151"/>
        <end position="297"/>
    </location>
</feature>
<dbReference type="Proteomes" id="UP001165120">
    <property type="component" value="Unassembled WGS sequence"/>
</dbReference>
<reference evidence="2" key="1">
    <citation type="submission" date="2023-04" db="EMBL/GenBank/DDBJ databases">
        <title>Candida boidinii NBRC 10035.</title>
        <authorList>
            <person name="Ichikawa N."/>
            <person name="Sato H."/>
            <person name="Tonouchi N."/>
        </authorList>
    </citation>
    <scope>NUCLEOTIDE SEQUENCE</scope>
    <source>
        <strain evidence="2">NBRC 10035</strain>
    </source>
</reference>
<accession>A0A9W6T7H5</accession>